<name>V6TDU2_GIAIN</name>
<gene>
    <name evidence="4" type="ORF">DHA2_154587</name>
</gene>
<evidence type="ECO:0000256" key="1">
    <source>
        <dbReference type="SAM" id="MobiDB-lite"/>
    </source>
</evidence>
<dbReference type="VEuPathDB" id="GiardiaDB:GL50581_2496"/>
<feature type="signal peptide" evidence="3">
    <location>
        <begin position="1"/>
        <end position="25"/>
    </location>
</feature>
<sequence>MPIMGPGTLQLALLSMILASHSTEGVYNIKDMEPISLDIDSTATIRYTYTPVHNSSPLLCVNLTSYAKTSTVSVSVGKIPLLLTTGSNMTAIPLETVASLIQLSESSTPSVIDFTVQATMPTTINFTAGLFRQLIYGKSITIAGNARASERVLALANDGLHDILLTFSDGDKTPANASPTCFIDLHSQPFATKRESLANPTTLLIRSVGNTYQYVAATNDQGNHLTLPKRLFMESSFYYLTVNLHDELSSLTISYVERYQRFTPDLQIDYYNVPIHYTVDISDYRAGTQILIGSTCLDAERIPYSSIRICLRYNILSAACSLILQNTLRYAWMTVQEVTPPGYLSSIYVSDLSSFAGHQASTSAEIYNLKSAGSCKIFLTNVNFITGATETLSFVNKNNRNKATLLIIENLGWIDDELVVVITLRPFYEVSIANFHPYVQFFLSTTLVYPNETHNFLAYVMNFPHLSGVNYAGSSVIPTYLEAITNKSAVLRIRPEDFSVQPDTGSIYIKLEHSVDLDLLILNEAKPAPLRPGLLYGTESNPLSALNLYYIDSGHNTGVSTLSGYIYFDVCNTSLFLSNQSSKRPIKLRLTDNMDHLGINFLDMLVPITEAMVYAPVYSSYATFVRILDTEYVSPSAISYKIGYLTRFAGIIIGDSRVRIHTGLMSDIIEVDSAKAPAQRYTAYTGEAGIHIAYAVYLVPCASVAEVRQAYPMVPISRCGLEGAIEHTPSVQDMDTSSVVYRVSEWVVAPAADNTEIYTPEFIEQANNTWSMLHIPVDLPSYKYKPYYLVVVAAVDTAASNLTKQPIVDPIWGHTIDRTTIQFYETRYLSSSFSGEEFISFVGYHSKMSIALIVVFWSVATLILLLFITVLSLFLKYRYKYTLASKRAKAVQLVNRELSIEYGPSRLGSSDLKQKTRRGQAGNGQIDQAYSSMDNMSSHSLPLLQSYSPSQSGGRHAAIPDFSHPFSKDLSSQDSILDRQDRAKRNRRQ</sequence>
<dbReference type="VEuPathDB" id="GiardiaDB:GL50803_00137755"/>
<dbReference type="VEuPathDB" id="GiardiaDB:DHA2_154587"/>
<evidence type="ECO:0000256" key="2">
    <source>
        <dbReference type="SAM" id="Phobius"/>
    </source>
</evidence>
<evidence type="ECO:0000313" key="4">
    <source>
        <dbReference type="EMBL" id="ESU37088.1"/>
    </source>
</evidence>
<proteinExistence type="predicted"/>
<organism evidence="4 5">
    <name type="scientific">Giardia intestinalis</name>
    <name type="common">Giardia lamblia</name>
    <dbReference type="NCBI Taxonomy" id="5741"/>
    <lineage>
        <taxon>Eukaryota</taxon>
        <taxon>Metamonada</taxon>
        <taxon>Diplomonadida</taxon>
        <taxon>Hexamitidae</taxon>
        <taxon>Giardiinae</taxon>
        <taxon>Giardia</taxon>
    </lineage>
</organism>
<dbReference type="Proteomes" id="UP000018320">
    <property type="component" value="Unassembled WGS sequence"/>
</dbReference>
<keyword evidence="3" id="KW-0732">Signal</keyword>
<accession>V6TDU2</accession>
<keyword evidence="2" id="KW-0812">Transmembrane</keyword>
<comment type="caution">
    <text evidence="4">The sequence shown here is derived from an EMBL/GenBank/DDBJ whole genome shotgun (WGS) entry which is preliminary data.</text>
</comment>
<dbReference type="AlphaFoldDB" id="V6TDU2"/>
<protein>
    <submittedName>
        <fullName evidence="4">Uncharacterized protein</fullName>
    </submittedName>
</protein>
<feature type="transmembrane region" description="Helical" evidence="2">
    <location>
        <begin position="850"/>
        <end position="875"/>
    </location>
</feature>
<reference evidence="4 5" key="2">
    <citation type="journal article" date="2013" name="Genome Biol. Evol.">
        <title>Genome sequencing of Giardia lamblia genotypes A2 and B isolates (DH and GS) and comparative analysis with the genomes of genotypes A1 and E (WB and Pig).</title>
        <authorList>
            <person name="Adam R.D."/>
            <person name="Dahlstrom E.W."/>
            <person name="Martens C.A."/>
            <person name="Bruno D.P."/>
            <person name="Barbian K.D."/>
            <person name="Ricklefs S.M."/>
            <person name="Hernandez M.M."/>
            <person name="Narla N.P."/>
            <person name="Patel R.B."/>
            <person name="Porcella S.F."/>
            <person name="Nash T.E."/>
        </authorList>
    </citation>
    <scope>NUCLEOTIDE SEQUENCE [LARGE SCALE GENOMIC DNA]</scope>
    <source>
        <strain evidence="4 5">DH</strain>
    </source>
</reference>
<reference evidence="5" key="1">
    <citation type="submission" date="2012-02" db="EMBL/GenBank/DDBJ databases">
        <title>Genome sequencing of Giardia lamblia Genotypes A2 and B isolates (DH and GS) and comparative analysis with the genomes of Genotypes A1 and E (WB and Pig).</title>
        <authorList>
            <person name="Adam R."/>
            <person name="Dahlstrom E."/>
            <person name="Martens C."/>
            <person name="Bruno D."/>
            <person name="Barbian K."/>
            <person name="Porcella S.F."/>
            <person name="Nash T."/>
        </authorList>
    </citation>
    <scope>NUCLEOTIDE SEQUENCE</scope>
    <source>
        <strain evidence="5">DH</strain>
    </source>
</reference>
<feature type="region of interest" description="Disordered" evidence="1">
    <location>
        <begin position="944"/>
        <end position="989"/>
    </location>
</feature>
<evidence type="ECO:0000256" key="3">
    <source>
        <dbReference type="SAM" id="SignalP"/>
    </source>
</evidence>
<evidence type="ECO:0000313" key="5">
    <source>
        <dbReference type="Proteomes" id="UP000018320"/>
    </source>
</evidence>
<keyword evidence="2" id="KW-0472">Membrane</keyword>
<feature type="chain" id="PRO_5004753198" evidence="3">
    <location>
        <begin position="26"/>
        <end position="989"/>
    </location>
</feature>
<dbReference type="VEuPathDB" id="GiardiaDB:QR46_1872"/>
<dbReference type="EMBL" id="AHGT01000033">
    <property type="protein sequence ID" value="ESU37088.1"/>
    <property type="molecule type" value="Genomic_DNA"/>
</dbReference>
<feature type="region of interest" description="Disordered" evidence="1">
    <location>
        <begin position="909"/>
        <end position="928"/>
    </location>
</feature>
<keyword evidence="2" id="KW-1133">Transmembrane helix</keyword>